<protein>
    <submittedName>
        <fullName evidence="13">Peptidase, M23/M37 family</fullName>
    </submittedName>
</protein>
<evidence type="ECO:0000256" key="4">
    <source>
        <dbReference type="ARBA" id="ARBA00022723"/>
    </source>
</evidence>
<sequence>MNYKPFLTRDFKSMNMDEQAPKKWNKLHWVVLVAAITSISTLLVFASKDASAKRSDSLTAMPATSKPITNNPVTSSAATEPKSTQITLPLSIPVSISGHPAAIAENGLTTKQTALIKPRQTAINPALPTTQKQTKVEENTSPLYVWLDEKVRRGDSLAHLFKRNKLSPQDLHKIMRLGKATRALKHIQPEQTFKFRLDEKQQLVEMVYQQNRFQSLRIERQDEGFVASTLSRVAQKRQQHISGTIQSSLFVDAKNAGMNAALIMDLVSIFGWDIDFALDLRKGDTFSLLYEEHFLDGLKIKDGDILAAQFTNQGRTYRAIRYTDPKGHSNYYTPKGLSMRKAFLRTPVDFRRISSRFGKRKHPVLNRLRLHKGVDYAASRGTPIKASGDGKVIFRGRKGGYGKAIIIRHGGRYSTLYAHLNNYRRGLYNGKFVKQGQIIGYVGSTGRATGPHLHYEFRINGVHRNPLTVKLPNAAPINKNFKTDFKQHAVKLLAQLDAFNFKIAANTYTQAF</sequence>
<keyword evidence="4" id="KW-0479">Metal-binding</keyword>
<dbReference type="InterPro" id="IPR050570">
    <property type="entry name" value="Cell_wall_metabolism_enzyme"/>
</dbReference>
<feature type="region of interest" description="Disordered" evidence="8">
    <location>
        <begin position="56"/>
        <end position="82"/>
    </location>
</feature>
<evidence type="ECO:0000256" key="5">
    <source>
        <dbReference type="ARBA" id="ARBA00022801"/>
    </source>
</evidence>
<name>A0A3B1AII2_9ZZZZ</name>
<dbReference type="FunFam" id="2.70.70.10:FF:000002">
    <property type="entry name" value="Murein DD-endopeptidase MepM"/>
    <property type="match status" value="1"/>
</dbReference>
<keyword evidence="5" id="KW-0378">Hydrolase</keyword>
<keyword evidence="9" id="KW-0812">Transmembrane</keyword>
<evidence type="ECO:0000256" key="6">
    <source>
        <dbReference type="ARBA" id="ARBA00022833"/>
    </source>
</evidence>
<keyword evidence="9" id="KW-1133">Transmembrane helix</keyword>
<evidence type="ECO:0000256" key="9">
    <source>
        <dbReference type="SAM" id="Phobius"/>
    </source>
</evidence>
<keyword evidence="7" id="KW-0482">Metalloprotease</keyword>
<dbReference type="InterPro" id="IPR016047">
    <property type="entry name" value="M23ase_b-sheet_dom"/>
</dbReference>
<keyword evidence="9" id="KW-0472">Membrane</keyword>
<dbReference type="AlphaFoldDB" id="A0A3B1AII2"/>
<dbReference type="InterPro" id="IPR054512">
    <property type="entry name" value="NMB0315-like_N"/>
</dbReference>
<evidence type="ECO:0000256" key="3">
    <source>
        <dbReference type="ARBA" id="ARBA00022670"/>
    </source>
</evidence>
<dbReference type="Pfam" id="PF01551">
    <property type="entry name" value="Peptidase_M23"/>
    <property type="match status" value="1"/>
</dbReference>
<dbReference type="InterPro" id="IPR045834">
    <property type="entry name" value="Csd3_N2"/>
</dbReference>
<keyword evidence="3" id="KW-0645">Protease</keyword>
<accession>A0A3B1AII2</accession>
<feature type="transmembrane region" description="Helical" evidence="9">
    <location>
        <begin position="27"/>
        <end position="46"/>
    </location>
</feature>
<evidence type="ECO:0000259" key="12">
    <source>
        <dbReference type="Pfam" id="PF22310"/>
    </source>
</evidence>
<dbReference type="SUPFAM" id="SSF51261">
    <property type="entry name" value="Duplicated hybrid motif"/>
    <property type="match status" value="1"/>
</dbReference>
<organism evidence="13">
    <name type="scientific">hydrothermal vent metagenome</name>
    <dbReference type="NCBI Taxonomy" id="652676"/>
    <lineage>
        <taxon>unclassified sequences</taxon>
        <taxon>metagenomes</taxon>
        <taxon>ecological metagenomes</taxon>
    </lineage>
</organism>
<reference evidence="13" key="1">
    <citation type="submission" date="2018-06" db="EMBL/GenBank/DDBJ databases">
        <authorList>
            <person name="Zhirakovskaya E."/>
        </authorList>
    </citation>
    <scope>NUCLEOTIDE SEQUENCE</scope>
</reference>
<evidence type="ECO:0000256" key="1">
    <source>
        <dbReference type="ARBA" id="ARBA00001947"/>
    </source>
</evidence>
<dbReference type="Gene3D" id="3.10.450.350">
    <property type="match status" value="2"/>
</dbReference>
<proteinExistence type="predicted"/>
<dbReference type="PANTHER" id="PTHR21666:SF288">
    <property type="entry name" value="CELL DIVISION PROTEIN YTFB"/>
    <property type="match status" value="1"/>
</dbReference>
<keyword evidence="6" id="KW-0862">Zinc</keyword>
<evidence type="ECO:0000256" key="2">
    <source>
        <dbReference type="ARBA" id="ARBA00004196"/>
    </source>
</evidence>
<dbReference type="InterPro" id="IPR011055">
    <property type="entry name" value="Dup_hybrid_motif"/>
</dbReference>
<evidence type="ECO:0000313" key="13">
    <source>
        <dbReference type="EMBL" id="VAW93694.1"/>
    </source>
</evidence>
<feature type="domain" description="DD-carboxypeptidase/endopeptidase Mpg-like N-terminal" evidence="12">
    <location>
        <begin position="146"/>
        <end position="206"/>
    </location>
</feature>
<dbReference type="PANTHER" id="PTHR21666">
    <property type="entry name" value="PEPTIDASE-RELATED"/>
    <property type="match status" value="1"/>
</dbReference>
<comment type="subcellular location">
    <subcellularLocation>
        <location evidence="2">Cell envelope</location>
    </subcellularLocation>
</comment>
<evidence type="ECO:0000256" key="8">
    <source>
        <dbReference type="SAM" id="MobiDB-lite"/>
    </source>
</evidence>
<feature type="compositionally biased region" description="Polar residues" evidence="8">
    <location>
        <begin position="66"/>
        <end position="82"/>
    </location>
</feature>
<dbReference type="EMBL" id="UOFT01000034">
    <property type="protein sequence ID" value="VAW93694.1"/>
    <property type="molecule type" value="Genomic_DNA"/>
</dbReference>
<dbReference type="Pfam" id="PF22310">
    <property type="entry name" value="NMB0315_dom_I"/>
    <property type="match status" value="1"/>
</dbReference>
<evidence type="ECO:0000259" key="10">
    <source>
        <dbReference type="Pfam" id="PF01551"/>
    </source>
</evidence>
<feature type="domain" description="M23ase beta-sheet core" evidence="10">
    <location>
        <begin position="370"/>
        <end position="466"/>
    </location>
</feature>
<evidence type="ECO:0000259" key="11">
    <source>
        <dbReference type="Pfam" id="PF19425"/>
    </source>
</evidence>
<dbReference type="CDD" id="cd12797">
    <property type="entry name" value="M23_peptidase"/>
    <property type="match status" value="1"/>
</dbReference>
<dbReference type="GO" id="GO:0046872">
    <property type="term" value="F:metal ion binding"/>
    <property type="evidence" value="ECO:0007669"/>
    <property type="project" value="UniProtKB-KW"/>
</dbReference>
<dbReference type="GO" id="GO:0030313">
    <property type="term" value="C:cell envelope"/>
    <property type="evidence" value="ECO:0007669"/>
    <property type="project" value="UniProtKB-SubCell"/>
</dbReference>
<gene>
    <name evidence="13" type="ORF">MNBD_GAMMA23-679</name>
</gene>
<dbReference type="GO" id="GO:0004222">
    <property type="term" value="F:metalloendopeptidase activity"/>
    <property type="evidence" value="ECO:0007669"/>
    <property type="project" value="TreeGrafter"/>
</dbReference>
<evidence type="ECO:0000256" key="7">
    <source>
        <dbReference type="ARBA" id="ARBA00023049"/>
    </source>
</evidence>
<comment type="cofactor">
    <cofactor evidence="1">
        <name>Zn(2+)</name>
        <dbReference type="ChEBI" id="CHEBI:29105"/>
    </cofactor>
</comment>
<dbReference type="GO" id="GO:0006508">
    <property type="term" value="P:proteolysis"/>
    <property type="evidence" value="ECO:0007669"/>
    <property type="project" value="UniProtKB-KW"/>
</dbReference>
<feature type="domain" description="Csd3-like second N-terminal" evidence="11">
    <location>
        <begin position="237"/>
        <end position="357"/>
    </location>
</feature>
<dbReference type="Gene3D" id="2.70.70.10">
    <property type="entry name" value="Glucose Permease (Domain IIA)"/>
    <property type="match status" value="1"/>
</dbReference>
<dbReference type="Pfam" id="PF19425">
    <property type="entry name" value="Csd3_N2"/>
    <property type="match status" value="1"/>
</dbReference>